<evidence type="ECO:0000256" key="4">
    <source>
        <dbReference type="ARBA" id="ARBA00023136"/>
    </source>
</evidence>
<evidence type="ECO:0000256" key="3">
    <source>
        <dbReference type="ARBA" id="ARBA00022989"/>
    </source>
</evidence>
<evidence type="ECO:0008006" key="10">
    <source>
        <dbReference type="Google" id="ProtNLM"/>
    </source>
</evidence>
<feature type="transmembrane region" description="Helical" evidence="6">
    <location>
        <begin position="160"/>
        <end position="182"/>
    </location>
</feature>
<reference evidence="8" key="1">
    <citation type="submission" date="2023-03" db="EMBL/GenBank/DDBJ databases">
        <title>Massive genome expansion in bonnet fungi (Mycena s.s.) driven by repeated elements and novel gene families across ecological guilds.</title>
        <authorList>
            <consortium name="Lawrence Berkeley National Laboratory"/>
            <person name="Harder C.B."/>
            <person name="Miyauchi S."/>
            <person name="Viragh M."/>
            <person name="Kuo A."/>
            <person name="Thoen E."/>
            <person name="Andreopoulos B."/>
            <person name="Lu D."/>
            <person name="Skrede I."/>
            <person name="Drula E."/>
            <person name="Henrissat B."/>
            <person name="Morin E."/>
            <person name="Kohler A."/>
            <person name="Barry K."/>
            <person name="LaButti K."/>
            <person name="Morin E."/>
            <person name="Salamov A."/>
            <person name="Lipzen A."/>
            <person name="Mereny Z."/>
            <person name="Hegedus B."/>
            <person name="Baldrian P."/>
            <person name="Stursova M."/>
            <person name="Weitz H."/>
            <person name="Taylor A."/>
            <person name="Grigoriev I.V."/>
            <person name="Nagy L.G."/>
            <person name="Martin F."/>
            <person name="Kauserud H."/>
        </authorList>
    </citation>
    <scope>NUCLEOTIDE SEQUENCE</scope>
    <source>
        <strain evidence="8">CBHHK002</strain>
    </source>
</reference>
<dbReference type="Proteomes" id="UP001218218">
    <property type="component" value="Unassembled WGS sequence"/>
</dbReference>
<feature type="region of interest" description="Disordered" evidence="5">
    <location>
        <begin position="256"/>
        <end position="309"/>
    </location>
</feature>
<gene>
    <name evidence="8" type="ORF">DFH08DRAFT_506087</name>
</gene>
<dbReference type="AlphaFoldDB" id="A0AAD7ADI1"/>
<evidence type="ECO:0000313" key="8">
    <source>
        <dbReference type="EMBL" id="KAJ7355693.1"/>
    </source>
</evidence>
<dbReference type="EMBL" id="JARIHO010000009">
    <property type="protein sequence ID" value="KAJ7355693.1"/>
    <property type="molecule type" value="Genomic_DNA"/>
</dbReference>
<feature type="compositionally biased region" description="Basic and acidic residues" evidence="5">
    <location>
        <begin position="297"/>
        <end position="309"/>
    </location>
</feature>
<comment type="subcellular location">
    <subcellularLocation>
        <location evidence="1">Membrane</location>
        <topology evidence="1">Single-pass membrane protein</topology>
    </subcellularLocation>
</comment>
<dbReference type="PANTHER" id="PTHR15549:SF30">
    <property type="entry name" value="MID2 DOMAIN-CONTAINING PROTEIN"/>
    <property type="match status" value="1"/>
</dbReference>
<keyword evidence="9" id="KW-1185">Reference proteome</keyword>
<dbReference type="GO" id="GO:0071944">
    <property type="term" value="C:cell periphery"/>
    <property type="evidence" value="ECO:0007669"/>
    <property type="project" value="UniProtKB-ARBA"/>
</dbReference>
<feature type="signal peptide" evidence="7">
    <location>
        <begin position="1"/>
        <end position="19"/>
    </location>
</feature>
<evidence type="ECO:0000256" key="7">
    <source>
        <dbReference type="SAM" id="SignalP"/>
    </source>
</evidence>
<keyword evidence="2 6" id="KW-0812">Transmembrane</keyword>
<dbReference type="PANTHER" id="PTHR15549">
    <property type="entry name" value="PAIRED IMMUNOGLOBULIN-LIKE TYPE 2 RECEPTOR"/>
    <property type="match status" value="1"/>
</dbReference>
<evidence type="ECO:0000256" key="5">
    <source>
        <dbReference type="SAM" id="MobiDB-lite"/>
    </source>
</evidence>
<protein>
    <recommendedName>
        <fullName evidence="10">Mid2 domain-containing protein</fullName>
    </recommendedName>
</protein>
<feature type="chain" id="PRO_5042233701" description="Mid2 domain-containing protein" evidence="7">
    <location>
        <begin position="20"/>
        <end position="337"/>
    </location>
</feature>
<organism evidence="8 9">
    <name type="scientific">Mycena albidolilacea</name>
    <dbReference type="NCBI Taxonomy" id="1033008"/>
    <lineage>
        <taxon>Eukaryota</taxon>
        <taxon>Fungi</taxon>
        <taxon>Dikarya</taxon>
        <taxon>Basidiomycota</taxon>
        <taxon>Agaricomycotina</taxon>
        <taxon>Agaricomycetes</taxon>
        <taxon>Agaricomycetidae</taxon>
        <taxon>Agaricales</taxon>
        <taxon>Marasmiineae</taxon>
        <taxon>Mycenaceae</taxon>
        <taxon>Mycena</taxon>
    </lineage>
</organism>
<dbReference type="GO" id="GO:0016020">
    <property type="term" value="C:membrane"/>
    <property type="evidence" value="ECO:0007669"/>
    <property type="project" value="UniProtKB-SubCell"/>
</dbReference>
<proteinExistence type="predicted"/>
<keyword evidence="7" id="KW-0732">Signal</keyword>
<evidence type="ECO:0000256" key="2">
    <source>
        <dbReference type="ARBA" id="ARBA00022692"/>
    </source>
</evidence>
<feature type="compositionally biased region" description="Low complexity" evidence="5">
    <location>
        <begin position="113"/>
        <end position="146"/>
    </location>
</feature>
<name>A0AAD7ADI1_9AGAR</name>
<accession>A0AAD7ADI1</accession>
<evidence type="ECO:0000256" key="1">
    <source>
        <dbReference type="ARBA" id="ARBA00004167"/>
    </source>
</evidence>
<evidence type="ECO:0000313" key="9">
    <source>
        <dbReference type="Proteomes" id="UP001218218"/>
    </source>
</evidence>
<evidence type="ECO:0000256" key="6">
    <source>
        <dbReference type="SAM" id="Phobius"/>
    </source>
</evidence>
<keyword evidence="4 6" id="KW-0472">Membrane</keyword>
<dbReference type="InterPro" id="IPR051694">
    <property type="entry name" value="Immunoregulatory_rcpt-like"/>
</dbReference>
<comment type="caution">
    <text evidence="8">The sequence shown here is derived from an EMBL/GenBank/DDBJ whole genome shotgun (WGS) entry which is preliminary data.</text>
</comment>
<feature type="region of interest" description="Disordered" evidence="5">
    <location>
        <begin position="108"/>
        <end position="146"/>
    </location>
</feature>
<sequence>MRVISYLSLFASCLAGTRALVISTPQFLTAGPARINFTKEEGDPVGAFFNIVVASNASRLADDVDLSAGFVDVNILVLPGTYSIFAFGNDTGGGRDLGSTEDFPVIDLPTSPPVSATSSSAPSTSPTSASQPPSSSAAGPSSTTALDTAASSKKTVPTGMIIGIVVAILAILVILIFLLFFLRRRKQRRTRRLPDTGDIIETPGPMVQSSLSLTARSHVDPFLTPESSNTSLSSPAQRQQYITNEMRLVRKRMEELRRTPNISTSGSGSAWSSSRSSVPSAVSPSQASTHGSTAVVDLERSRQQNDELQSRIAELEAQLQSAWALGLSNEPPPGYVA</sequence>
<feature type="compositionally biased region" description="Low complexity" evidence="5">
    <location>
        <begin position="263"/>
        <end position="289"/>
    </location>
</feature>
<keyword evidence="3 6" id="KW-1133">Transmembrane helix</keyword>